<feature type="compositionally biased region" description="Low complexity" evidence="14">
    <location>
        <begin position="504"/>
        <end position="513"/>
    </location>
</feature>
<dbReference type="AlphaFoldDB" id="A0A7J7F8P8"/>
<evidence type="ECO:0000256" key="13">
    <source>
        <dbReference type="PROSITE-ProRule" id="PRU00302"/>
    </source>
</evidence>
<feature type="disulfide bond" evidence="13">
    <location>
        <begin position="54"/>
        <end position="97"/>
    </location>
</feature>
<dbReference type="SMART" id="SM00032">
    <property type="entry name" value="CCP"/>
    <property type="match status" value="4"/>
</dbReference>
<dbReference type="Proteomes" id="UP000551758">
    <property type="component" value="Unassembled WGS sequence"/>
</dbReference>
<feature type="domain" description="Sushi" evidence="15">
    <location>
        <begin position="52"/>
        <end position="112"/>
    </location>
</feature>
<sequence length="552" mass="62001">MENERSGLETWQSGNHQDSVRCKNELFCAININVMRTENIYQRFHNRPTEVKTCPKPDNVPFATVVPLKTFYDPGEEIVFSCQPGYVSRGGMRRFICPLTGLWPINTLKCLPRVCPFAGVLENGAVRYTTFEYPNTISFACNTGFYLNGTNSAKCTEEGKWSPDLPVCSPVKCPPPPIPKFANLSIYKPFAGNHSLYGNKAVFECWPQYAMFGNDTVTCTAHGNWTELPECREVKCPFPSRPENGFVNYPAKQVLYYKDKATYGCHDTYVLDGPEEVECSKFGNWSAQPSCKASCKLSVKKATVIYQGERVKFQEKFKNGMLHGEKVSFFCKNKEKKCSYTEDAQCIDGTIEIPKCFKGLWFYSMNIEGHVYTIIINYVTIGFLKIESYFFCCSYFLSDELDFITFFPLIPLFHFPAHVHLDIICQLHVLPAMWLYVLNLFTEQSDSCNCMPFMICHCNDEELLLFTSSGMGLKSSFSDVCPPSGGQAGGRAWRLRGEPRRSHGNGAARTPRPGGRGNASAEDSAPSVLGGGRRIPARRHGNGASRWQGPEG</sequence>
<comment type="caution">
    <text evidence="13">Lacks conserved residue(s) required for the propagation of feature annotation.</text>
</comment>
<evidence type="ECO:0000256" key="8">
    <source>
        <dbReference type="ARBA" id="ARBA00022737"/>
    </source>
</evidence>
<evidence type="ECO:0000256" key="4">
    <source>
        <dbReference type="ARBA" id="ARBA00022525"/>
    </source>
</evidence>
<keyword evidence="6" id="KW-0358">Heparin-binding</keyword>
<evidence type="ECO:0000256" key="11">
    <source>
        <dbReference type="ARBA" id="ARBA00029855"/>
    </source>
</evidence>
<dbReference type="PANTHER" id="PTHR19325">
    <property type="entry name" value="COMPLEMENT COMPONENT-RELATED SUSHI DOMAIN-CONTAINING"/>
    <property type="match status" value="1"/>
</dbReference>
<dbReference type="InterPro" id="IPR000436">
    <property type="entry name" value="Sushi_SCR_CCP_dom"/>
</dbReference>
<comment type="subcellular location">
    <subcellularLocation>
        <location evidence="2">Secreted</location>
    </subcellularLocation>
</comment>
<evidence type="ECO:0000256" key="6">
    <source>
        <dbReference type="ARBA" id="ARBA00022674"/>
    </source>
</evidence>
<dbReference type="GO" id="GO:0005615">
    <property type="term" value="C:extracellular space"/>
    <property type="evidence" value="ECO:0007669"/>
    <property type="project" value="UniProtKB-ARBA"/>
</dbReference>
<keyword evidence="17" id="KW-1185">Reference proteome</keyword>
<dbReference type="FunFam" id="2.10.70.10:FF:000089">
    <property type="entry name" value="Beta-2-glycoprotein 1"/>
    <property type="match status" value="1"/>
</dbReference>
<keyword evidence="8" id="KW-0677">Repeat</keyword>
<keyword evidence="5 13" id="KW-0768">Sushi</keyword>
<evidence type="ECO:0000256" key="5">
    <source>
        <dbReference type="ARBA" id="ARBA00022659"/>
    </source>
</evidence>
<dbReference type="InterPro" id="IPR035976">
    <property type="entry name" value="Sushi/SCR/CCP_sf"/>
</dbReference>
<keyword evidence="9 13" id="KW-1015">Disulfide bond</keyword>
<evidence type="ECO:0000259" key="15">
    <source>
        <dbReference type="PROSITE" id="PS50923"/>
    </source>
</evidence>
<comment type="caution">
    <text evidence="16">The sequence shown here is derived from an EMBL/GenBank/DDBJ whole genome shotgun (WGS) entry which is preliminary data.</text>
</comment>
<dbReference type="Pfam" id="PF00084">
    <property type="entry name" value="Sushi"/>
    <property type="match status" value="4"/>
</dbReference>
<evidence type="ECO:0000256" key="12">
    <source>
        <dbReference type="ARBA" id="ARBA00033414"/>
    </source>
</evidence>
<reference evidence="16 17" key="1">
    <citation type="journal article" date="2020" name="Mol. Biol. Evol.">
        <title>Interspecific Gene Flow and the Evolution of Specialization in Black and White Rhinoceros.</title>
        <authorList>
            <person name="Moodley Y."/>
            <person name="Westbury M.V."/>
            <person name="Russo I.M."/>
            <person name="Gopalakrishnan S."/>
            <person name="Rakotoarivelo A."/>
            <person name="Olsen R.A."/>
            <person name="Prost S."/>
            <person name="Tunstall T."/>
            <person name="Ryder O.A."/>
            <person name="Dalen L."/>
            <person name="Bruford M.W."/>
        </authorList>
    </citation>
    <scope>NUCLEOTIDE SEQUENCE [LARGE SCALE GENOMIC DNA]</scope>
    <source>
        <strain evidence="16">SBR-YM</strain>
        <tissue evidence="16">Skin</tissue>
    </source>
</reference>
<feature type="disulfide bond" evidence="13">
    <location>
        <begin position="236"/>
        <end position="279"/>
    </location>
</feature>
<accession>A0A7J7F8P8</accession>
<feature type="region of interest" description="Disordered" evidence="14">
    <location>
        <begin position="481"/>
        <end position="552"/>
    </location>
</feature>
<keyword evidence="4" id="KW-0964">Secreted</keyword>
<dbReference type="SUPFAM" id="SSF57535">
    <property type="entry name" value="Complement control module/SCR domain"/>
    <property type="match status" value="5"/>
</dbReference>
<evidence type="ECO:0000256" key="7">
    <source>
        <dbReference type="ARBA" id="ARBA00022729"/>
    </source>
</evidence>
<feature type="domain" description="Sushi" evidence="15">
    <location>
        <begin position="171"/>
        <end position="233"/>
    </location>
</feature>
<evidence type="ECO:0000256" key="2">
    <source>
        <dbReference type="ARBA" id="ARBA00004613"/>
    </source>
</evidence>
<evidence type="ECO:0000256" key="14">
    <source>
        <dbReference type="SAM" id="MobiDB-lite"/>
    </source>
</evidence>
<dbReference type="InterPro" id="IPR015104">
    <property type="entry name" value="Sushi_2"/>
</dbReference>
<evidence type="ECO:0000256" key="1">
    <source>
        <dbReference type="ARBA" id="ARBA00003651"/>
    </source>
</evidence>
<keyword evidence="10" id="KW-0325">Glycoprotein</keyword>
<evidence type="ECO:0000256" key="10">
    <source>
        <dbReference type="ARBA" id="ARBA00023180"/>
    </source>
</evidence>
<dbReference type="InterPro" id="IPR050350">
    <property type="entry name" value="Compl-Cell_Adhes-Reg"/>
</dbReference>
<dbReference type="PANTHER" id="PTHR19325:SF549">
    <property type="entry name" value="BETA-2-GLYCOPROTEIN 1"/>
    <property type="match status" value="1"/>
</dbReference>
<keyword evidence="7" id="KW-0732">Signal</keyword>
<feature type="disulfide bond" evidence="13">
    <location>
        <begin position="141"/>
        <end position="168"/>
    </location>
</feature>
<feature type="domain" description="Sushi" evidence="15">
    <location>
        <begin position="113"/>
        <end position="170"/>
    </location>
</feature>
<evidence type="ECO:0000313" key="16">
    <source>
        <dbReference type="EMBL" id="KAF5924405.1"/>
    </source>
</evidence>
<dbReference type="Pfam" id="PF09014">
    <property type="entry name" value="Sushi_2"/>
    <property type="match status" value="1"/>
</dbReference>
<proteinExistence type="predicted"/>
<comment type="function">
    <text evidence="1">Binds to various kinds of negatively charged substances such as heparin, phospholipids, and dextran sulfate. May prevent activation of the intrinsic blood coagulation cascade by binding to phospholipids on the surface of damaged cells.</text>
</comment>
<dbReference type="PROSITE" id="PS50923">
    <property type="entry name" value="SUSHI"/>
    <property type="match status" value="4"/>
</dbReference>
<name>A0A7J7F8P8_DICBM</name>
<evidence type="ECO:0000256" key="3">
    <source>
        <dbReference type="ARBA" id="ARBA00020104"/>
    </source>
</evidence>
<feature type="domain" description="Sushi" evidence="15">
    <location>
        <begin position="234"/>
        <end position="293"/>
    </location>
</feature>
<dbReference type="CDD" id="cd00033">
    <property type="entry name" value="CCP"/>
    <property type="match status" value="4"/>
</dbReference>
<evidence type="ECO:0000313" key="17">
    <source>
        <dbReference type="Proteomes" id="UP000551758"/>
    </source>
</evidence>
<gene>
    <name evidence="16" type="ORF">HPG69_018806</name>
</gene>
<evidence type="ECO:0000256" key="9">
    <source>
        <dbReference type="ARBA" id="ARBA00023157"/>
    </source>
</evidence>
<protein>
    <recommendedName>
        <fullName evidence="3">Beta-2-glycoprotein 1</fullName>
    </recommendedName>
    <alternativeName>
        <fullName evidence="11">Apolipoprotein H</fullName>
    </alternativeName>
    <alternativeName>
        <fullName evidence="12">Beta-2-glycoprotein I</fullName>
    </alternativeName>
</protein>
<organism evidence="16 17">
    <name type="scientific">Diceros bicornis minor</name>
    <name type="common">South-central black rhinoceros</name>
    <dbReference type="NCBI Taxonomy" id="77932"/>
    <lineage>
        <taxon>Eukaryota</taxon>
        <taxon>Metazoa</taxon>
        <taxon>Chordata</taxon>
        <taxon>Craniata</taxon>
        <taxon>Vertebrata</taxon>
        <taxon>Euteleostomi</taxon>
        <taxon>Mammalia</taxon>
        <taxon>Eutheria</taxon>
        <taxon>Laurasiatheria</taxon>
        <taxon>Perissodactyla</taxon>
        <taxon>Rhinocerotidae</taxon>
        <taxon>Diceros</taxon>
    </lineage>
</organism>
<dbReference type="FunFam" id="2.10.70.10:FF:000122">
    <property type="entry name" value="Beta-2-glycoprotein 1"/>
    <property type="match status" value="1"/>
</dbReference>
<dbReference type="GO" id="GO:0008201">
    <property type="term" value="F:heparin binding"/>
    <property type="evidence" value="ECO:0007669"/>
    <property type="project" value="UniProtKB-KW"/>
</dbReference>
<dbReference type="Gene3D" id="2.10.70.10">
    <property type="entry name" value="Complement Module, domain 1"/>
    <property type="match status" value="5"/>
</dbReference>
<dbReference type="EMBL" id="JACDTQ010000987">
    <property type="protein sequence ID" value="KAF5924405.1"/>
    <property type="molecule type" value="Genomic_DNA"/>
</dbReference>